<keyword evidence="2" id="KW-1185">Reference proteome</keyword>
<name>A0ABR2G401_9ROSI</name>
<comment type="caution">
    <text evidence="1">The sequence shown here is derived from an EMBL/GenBank/DDBJ whole genome shotgun (WGS) entry which is preliminary data.</text>
</comment>
<gene>
    <name evidence="1" type="ORF">V6N12_045808</name>
</gene>
<sequence>MSQSPTTTQDSKHPTDTKESCCCRAIWMVKLAQERDVEGNTNGDGGVSSRPSFWYLMKVVGKKLAMNPNSYACVIGLVLAFVTNRQHCHKQLSPSSLPRNMECMLKFLVLRKNSPTLFKQG</sequence>
<evidence type="ECO:0000313" key="1">
    <source>
        <dbReference type="EMBL" id="KAK8593733.1"/>
    </source>
</evidence>
<organism evidence="1 2">
    <name type="scientific">Hibiscus sabdariffa</name>
    <name type="common">roselle</name>
    <dbReference type="NCBI Taxonomy" id="183260"/>
    <lineage>
        <taxon>Eukaryota</taxon>
        <taxon>Viridiplantae</taxon>
        <taxon>Streptophyta</taxon>
        <taxon>Embryophyta</taxon>
        <taxon>Tracheophyta</taxon>
        <taxon>Spermatophyta</taxon>
        <taxon>Magnoliopsida</taxon>
        <taxon>eudicotyledons</taxon>
        <taxon>Gunneridae</taxon>
        <taxon>Pentapetalae</taxon>
        <taxon>rosids</taxon>
        <taxon>malvids</taxon>
        <taxon>Malvales</taxon>
        <taxon>Malvaceae</taxon>
        <taxon>Malvoideae</taxon>
        <taxon>Hibiscus</taxon>
    </lineage>
</organism>
<dbReference type="EMBL" id="JBBPBM010000003">
    <property type="protein sequence ID" value="KAK8593733.1"/>
    <property type="molecule type" value="Genomic_DNA"/>
</dbReference>
<proteinExistence type="predicted"/>
<dbReference type="Proteomes" id="UP001472677">
    <property type="component" value="Unassembled WGS sequence"/>
</dbReference>
<protein>
    <submittedName>
        <fullName evidence="1">Uncharacterized protein</fullName>
    </submittedName>
</protein>
<reference evidence="1 2" key="1">
    <citation type="journal article" date="2024" name="G3 (Bethesda)">
        <title>Genome assembly of Hibiscus sabdariffa L. provides insights into metabolisms of medicinal natural products.</title>
        <authorList>
            <person name="Kim T."/>
        </authorList>
    </citation>
    <scope>NUCLEOTIDE SEQUENCE [LARGE SCALE GENOMIC DNA]</scope>
    <source>
        <strain evidence="1">TK-2024</strain>
        <tissue evidence="1">Old leaves</tissue>
    </source>
</reference>
<accession>A0ABR2G401</accession>
<evidence type="ECO:0000313" key="2">
    <source>
        <dbReference type="Proteomes" id="UP001472677"/>
    </source>
</evidence>